<proteinExistence type="predicted"/>
<accession>A0A0F8YDL6</accession>
<comment type="caution">
    <text evidence="3">The sequence shown here is derived from an EMBL/GenBank/DDBJ whole genome shotgun (WGS) entry which is preliminary data.</text>
</comment>
<organism evidence="3">
    <name type="scientific">marine sediment metagenome</name>
    <dbReference type="NCBI Taxonomy" id="412755"/>
    <lineage>
        <taxon>unclassified sequences</taxon>
        <taxon>metagenomes</taxon>
        <taxon>ecological metagenomes</taxon>
    </lineage>
</organism>
<dbReference type="Pfam" id="PF25209">
    <property type="entry name" value="Phage_capsid_4"/>
    <property type="match status" value="1"/>
</dbReference>
<dbReference type="SUPFAM" id="SSF56563">
    <property type="entry name" value="Major capsid protein gp5"/>
    <property type="match status" value="1"/>
</dbReference>
<name>A0A0F8YDL6_9ZZZZ</name>
<feature type="non-terminal residue" evidence="3">
    <location>
        <position position="191"/>
    </location>
</feature>
<dbReference type="EMBL" id="LAZR01067130">
    <property type="protein sequence ID" value="KKK52219.1"/>
    <property type="molecule type" value="Genomic_DNA"/>
</dbReference>
<keyword evidence="2" id="KW-0946">Virion</keyword>
<gene>
    <name evidence="3" type="ORF">LCGC14_3107120</name>
</gene>
<dbReference type="AlphaFoldDB" id="A0A0F8YDL6"/>
<evidence type="ECO:0000256" key="2">
    <source>
        <dbReference type="ARBA" id="ARBA00022844"/>
    </source>
</evidence>
<reference evidence="3" key="1">
    <citation type="journal article" date="2015" name="Nature">
        <title>Complex archaea that bridge the gap between prokaryotes and eukaryotes.</title>
        <authorList>
            <person name="Spang A."/>
            <person name="Saw J.H."/>
            <person name="Jorgensen S.L."/>
            <person name="Zaremba-Niedzwiedzka K."/>
            <person name="Martijn J."/>
            <person name="Lind A.E."/>
            <person name="van Eijk R."/>
            <person name="Schleper C."/>
            <person name="Guy L."/>
            <person name="Ettema T.J."/>
        </authorList>
    </citation>
    <scope>NUCLEOTIDE SEQUENCE</scope>
</reference>
<sequence>MVSELKYIKELLQTDLGTEGQLLIPRKIHDTLIEEVDKNLIPRSEAAIFFGTGDIPGSSIDVDKVTPNTMDVRVVGEGAQIPIDKVLYTSQNLKPLKYGVSIRITKEMMEDAKWNLLAHNVKYAGKRMAENETNLIITHGLDAATNTVTGGAAITIANIARAMQYLDDEDYTPTTLFVGMEVLNDLRNIDT</sequence>
<protein>
    <submittedName>
        <fullName evidence="3">Uncharacterized protein</fullName>
    </submittedName>
</protein>
<evidence type="ECO:0000256" key="1">
    <source>
        <dbReference type="ARBA" id="ARBA00004328"/>
    </source>
</evidence>
<evidence type="ECO:0000313" key="3">
    <source>
        <dbReference type="EMBL" id="KKK52219.1"/>
    </source>
</evidence>
<comment type="subcellular location">
    <subcellularLocation>
        <location evidence="1">Virion</location>
    </subcellularLocation>
</comment>
<dbReference type="GO" id="GO:0044423">
    <property type="term" value="C:virion component"/>
    <property type="evidence" value="ECO:0007669"/>
    <property type="project" value="UniProtKB-KW"/>
</dbReference>
<dbReference type="InterPro" id="IPR024455">
    <property type="entry name" value="Phage_capsid"/>
</dbReference>
<dbReference type="NCBIfam" id="TIGR01554">
    <property type="entry name" value="major_cap_HK97"/>
    <property type="match status" value="1"/>
</dbReference>